<reference evidence="2 3" key="1">
    <citation type="submission" date="2016-06" db="EMBL/GenBank/DDBJ databases">
        <authorList>
            <person name="Kjaerup R.B."/>
            <person name="Dalgaard T.S."/>
            <person name="Juul-Madsen H.R."/>
        </authorList>
    </citation>
    <scope>NUCLEOTIDE SEQUENCE [LARGE SCALE GENOMIC DNA]</scope>
    <source>
        <strain evidence="2 3">CECT 8886</strain>
    </source>
</reference>
<protein>
    <submittedName>
        <fullName evidence="2">Uncharacterized protein</fullName>
    </submittedName>
</protein>
<feature type="signal peptide" evidence="1">
    <location>
        <begin position="1"/>
        <end position="18"/>
    </location>
</feature>
<evidence type="ECO:0000313" key="2">
    <source>
        <dbReference type="EMBL" id="SBS28479.1"/>
    </source>
</evidence>
<keyword evidence="1" id="KW-0732">Signal</keyword>
<gene>
    <name evidence="2" type="ORF">MSP8886_01191</name>
</gene>
<dbReference type="EMBL" id="FLOB01000002">
    <property type="protein sequence ID" value="SBS28479.1"/>
    <property type="molecule type" value="Genomic_DNA"/>
</dbReference>
<feature type="chain" id="PRO_5008378853" evidence="1">
    <location>
        <begin position="19"/>
        <end position="166"/>
    </location>
</feature>
<evidence type="ECO:0000256" key="1">
    <source>
        <dbReference type="SAM" id="SignalP"/>
    </source>
</evidence>
<keyword evidence="3" id="KW-1185">Reference proteome</keyword>
<evidence type="ECO:0000313" key="3">
    <source>
        <dbReference type="Proteomes" id="UP000092544"/>
    </source>
</evidence>
<dbReference type="STRING" id="1792290.MSP8886_01191"/>
<sequence length="166" mass="19204">MRLLNIILLLCFTSISHAENLYKSHVSIIKNDSKNHQYLHMRFEITSDNLLKIEKIDKHDFFLDGGQFEVILNKNRFPISAPHCKGNIILRMPWSSKTQGGIEKKYAVYQSLEKIQSGKKDKLTITLELNPYVEKSGNSYELTQCNVFFRTAHGQYINNTEPLNAQ</sequence>
<name>A0A1A8T7F0_9GAMM</name>
<accession>A0A1A8T7F0</accession>
<dbReference type="AlphaFoldDB" id="A0A1A8T7F0"/>
<proteinExistence type="predicted"/>
<dbReference type="Proteomes" id="UP000092544">
    <property type="component" value="Unassembled WGS sequence"/>
</dbReference>
<organism evidence="2 3">
    <name type="scientific">Marinomonas spartinae</name>
    <dbReference type="NCBI Taxonomy" id="1792290"/>
    <lineage>
        <taxon>Bacteria</taxon>
        <taxon>Pseudomonadati</taxon>
        <taxon>Pseudomonadota</taxon>
        <taxon>Gammaproteobacteria</taxon>
        <taxon>Oceanospirillales</taxon>
        <taxon>Oceanospirillaceae</taxon>
        <taxon>Marinomonas</taxon>
    </lineage>
</organism>